<evidence type="ECO:0000313" key="2">
    <source>
        <dbReference type="Proteomes" id="UP000324222"/>
    </source>
</evidence>
<gene>
    <name evidence="1" type="ORF">E2C01_077540</name>
</gene>
<dbReference type="AlphaFoldDB" id="A0A5B7IRK5"/>
<accession>A0A5B7IRK5</accession>
<dbReference type="Proteomes" id="UP000324222">
    <property type="component" value="Unassembled WGS sequence"/>
</dbReference>
<name>A0A5B7IRK5_PORTR</name>
<reference evidence="1 2" key="1">
    <citation type="submission" date="2019-05" db="EMBL/GenBank/DDBJ databases">
        <title>Another draft genome of Portunus trituberculatus and its Hox gene families provides insights of decapod evolution.</title>
        <authorList>
            <person name="Jeong J.-H."/>
            <person name="Song I."/>
            <person name="Kim S."/>
            <person name="Choi T."/>
            <person name="Kim D."/>
            <person name="Ryu S."/>
            <person name="Kim W."/>
        </authorList>
    </citation>
    <scope>NUCLEOTIDE SEQUENCE [LARGE SCALE GENOMIC DNA]</scope>
    <source>
        <tissue evidence="1">Muscle</tissue>
    </source>
</reference>
<protein>
    <submittedName>
        <fullName evidence="1">Uncharacterized protein</fullName>
    </submittedName>
</protein>
<sequence>MSLPYKHSSLSLLHTELHTTTHLRNTWWRCKANEAKRTASAITRPPMTAVSLVLLRRHRATTKGAVTRDTARLLDPTQPVEEVAFG</sequence>
<dbReference type="EMBL" id="VSRR010060919">
    <property type="protein sequence ID" value="MPC82854.1"/>
    <property type="molecule type" value="Genomic_DNA"/>
</dbReference>
<evidence type="ECO:0000313" key="1">
    <source>
        <dbReference type="EMBL" id="MPC82854.1"/>
    </source>
</evidence>
<organism evidence="1 2">
    <name type="scientific">Portunus trituberculatus</name>
    <name type="common">Swimming crab</name>
    <name type="synonym">Neptunus trituberculatus</name>
    <dbReference type="NCBI Taxonomy" id="210409"/>
    <lineage>
        <taxon>Eukaryota</taxon>
        <taxon>Metazoa</taxon>
        <taxon>Ecdysozoa</taxon>
        <taxon>Arthropoda</taxon>
        <taxon>Crustacea</taxon>
        <taxon>Multicrustacea</taxon>
        <taxon>Malacostraca</taxon>
        <taxon>Eumalacostraca</taxon>
        <taxon>Eucarida</taxon>
        <taxon>Decapoda</taxon>
        <taxon>Pleocyemata</taxon>
        <taxon>Brachyura</taxon>
        <taxon>Eubrachyura</taxon>
        <taxon>Portunoidea</taxon>
        <taxon>Portunidae</taxon>
        <taxon>Portuninae</taxon>
        <taxon>Portunus</taxon>
    </lineage>
</organism>
<comment type="caution">
    <text evidence="1">The sequence shown here is derived from an EMBL/GenBank/DDBJ whole genome shotgun (WGS) entry which is preliminary data.</text>
</comment>
<keyword evidence="2" id="KW-1185">Reference proteome</keyword>
<proteinExistence type="predicted"/>